<sequence length="112" mass="12764">MLGYKNENKLLSICLQLDVMTADEVRWVLCTGCRRFGLAGFPCDTAMYSCPSYPDSGGTQVAKQQDVHIKEYFLFRPFHRVPTWMITWVGTSPAVTRGYKIPGIFPVAFAYW</sequence>
<dbReference type="Proteomes" id="UP001060085">
    <property type="component" value="Linkage Group LG08"/>
</dbReference>
<name>A0ACB9ZTJ3_CATRO</name>
<organism evidence="1 2">
    <name type="scientific">Catharanthus roseus</name>
    <name type="common">Madagascar periwinkle</name>
    <name type="synonym">Vinca rosea</name>
    <dbReference type="NCBI Taxonomy" id="4058"/>
    <lineage>
        <taxon>Eukaryota</taxon>
        <taxon>Viridiplantae</taxon>
        <taxon>Streptophyta</taxon>
        <taxon>Embryophyta</taxon>
        <taxon>Tracheophyta</taxon>
        <taxon>Spermatophyta</taxon>
        <taxon>Magnoliopsida</taxon>
        <taxon>eudicotyledons</taxon>
        <taxon>Gunneridae</taxon>
        <taxon>Pentapetalae</taxon>
        <taxon>asterids</taxon>
        <taxon>lamiids</taxon>
        <taxon>Gentianales</taxon>
        <taxon>Apocynaceae</taxon>
        <taxon>Rauvolfioideae</taxon>
        <taxon>Vinceae</taxon>
        <taxon>Catharanthinae</taxon>
        <taxon>Catharanthus</taxon>
    </lineage>
</organism>
<evidence type="ECO:0000313" key="1">
    <source>
        <dbReference type="EMBL" id="KAI5649532.1"/>
    </source>
</evidence>
<keyword evidence="2" id="KW-1185">Reference proteome</keyword>
<proteinExistence type="predicted"/>
<accession>A0ACB9ZTJ3</accession>
<reference evidence="2" key="1">
    <citation type="journal article" date="2023" name="Nat. Plants">
        <title>Single-cell RNA sequencing provides a high-resolution roadmap for understanding the multicellular compartmentation of specialized metabolism.</title>
        <authorList>
            <person name="Sun S."/>
            <person name="Shen X."/>
            <person name="Li Y."/>
            <person name="Li Y."/>
            <person name="Wang S."/>
            <person name="Li R."/>
            <person name="Zhang H."/>
            <person name="Shen G."/>
            <person name="Guo B."/>
            <person name="Wei J."/>
            <person name="Xu J."/>
            <person name="St-Pierre B."/>
            <person name="Chen S."/>
            <person name="Sun C."/>
        </authorList>
    </citation>
    <scope>NUCLEOTIDE SEQUENCE [LARGE SCALE GENOMIC DNA]</scope>
</reference>
<protein>
    <submittedName>
        <fullName evidence="1">Uncharacterized protein</fullName>
    </submittedName>
</protein>
<evidence type="ECO:0000313" key="2">
    <source>
        <dbReference type="Proteomes" id="UP001060085"/>
    </source>
</evidence>
<gene>
    <name evidence="1" type="ORF">M9H77_35537</name>
</gene>
<comment type="caution">
    <text evidence="1">The sequence shown here is derived from an EMBL/GenBank/DDBJ whole genome shotgun (WGS) entry which is preliminary data.</text>
</comment>
<dbReference type="EMBL" id="CM044708">
    <property type="protein sequence ID" value="KAI5649532.1"/>
    <property type="molecule type" value="Genomic_DNA"/>
</dbReference>